<dbReference type="Pfam" id="PF12796">
    <property type="entry name" value="Ank_2"/>
    <property type="match status" value="1"/>
</dbReference>
<evidence type="ECO:0000256" key="4">
    <source>
        <dbReference type="SAM" id="MobiDB-lite"/>
    </source>
</evidence>
<feature type="region of interest" description="Disordered" evidence="4">
    <location>
        <begin position="177"/>
        <end position="273"/>
    </location>
</feature>
<feature type="region of interest" description="Disordered" evidence="4">
    <location>
        <begin position="288"/>
        <end position="323"/>
    </location>
</feature>
<dbReference type="OMA" id="YYQKRCS"/>
<dbReference type="Gene3D" id="1.25.40.20">
    <property type="entry name" value="Ankyrin repeat-containing domain"/>
    <property type="match status" value="1"/>
</dbReference>
<dbReference type="InterPro" id="IPR050889">
    <property type="entry name" value="Dendritic_Spine_Reg/Scaffold"/>
</dbReference>
<dbReference type="InterPro" id="IPR036770">
    <property type="entry name" value="Ankyrin_rpt-contain_sf"/>
</dbReference>
<dbReference type="PROSITE" id="PS50297">
    <property type="entry name" value="ANK_REP_REGION"/>
    <property type="match status" value="2"/>
</dbReference>
<dbReference type="SMART" id="SM00248">
    <property type="entry name" value="ANK"/>
    <property type="match status" value="3"/>
</dbReference>
<organism evidence="5 6">
    <name type="scientific">Chiloscyllium punctatum</name>
    <name type="common">Brownbanded bambooshark</name>
    <name type="synonym">Hemiscyllium punctatum</name>
    <dbReference type="NCBI Taxonomy" id="137246"/>
    <lineage>
        <taxon>Eukaryota</taxon>
        <taxon>Metazoa</taxon>
        <taxon>Chordata</taxon>
        <taxon>Craniata</taxon>
        <taxon>Vertebrata</taxon>
        <taxon>Chondrichthyes</taxon>
        <taxon>Elasmobranchii</taxon>
        <taxon>Galeomorphii</taxon>
        <taxon>Galeoidea</taxon>
        <taxon>Orectolobiformes</taxon>
        <taxon>Hemiscylliidae</taxon>
        <taxon>Chiloscyllium</taxon>
    </lineage>
</organism>
<evidence type="ECO:0000256" key="3">
    <source>
        <dbReference type="PROSITE-ProRule" id="PRU00023"/>
    </source>
</evidence>
<dbReference type="SUPFAM" id="SSF48403">
    <property type="entry name" value="Ankyrin repeat"/>
    <property type="match status" value="1"/>
</dbReference>
<feature type="compositionally biased region" description="Polar residues" evidence="4">
    <location>
        <begin position="193"/>
        <end position="206"/>
    </location>
</feature>
<feature type="region of interest" description="Disordered" evidence="4">
    <location>
        <begin position="415"/>
        <end position="437"/>
    </location>
</feature>
<dbReference type="STRING" id="137246.A0A401SSY9"/>
<dbReference type="OrthoDB" id="5406014at2759"/>
<evidence type="ECO:0000313" key="6">
    <source>
        <dbReference type="Proteomes" id="UP000287033"/>
    </source>
</evidence>
<evidence type="ECO:0000256" key="2">
    <source>
        <dbReference type="ARBA" id="ARBA00023043"/>
    </source>
</evidence>
<evidence type="ECO:0000256" key="1">
    <source>
        <dbReference type="ARBA" id="ARBA00022737"/>
    </source>
</evidence>
<reference evidence="5 6" key="1">
    <citation type="journal article" date="2018" name="Nat. Ecol. Evol.">
        <title>Shark genomes provide insights into elasmobranch evolution and the origin of vertebrates.</title>
        <authorList>
            <person name="Hara Y"/>
            <person name="Yamaguchi K"/>
            <person name="Onimaru K"/>
            <person name="Kadota M"/>
            <person name="Koyanagi M"/>
            <person name="Keeley SD"/>
            <person name="Tatsumi K"/>
            <person name="Tanaka K"/>
            <person name="Motone F"/>
            <person name="Kageyama Y"/>
            <person name="Nozu R"/>
            <person name="Adachi N"/>
            <person name="Nishimura O"/>
            <person name="Nakagawa R"/>
            <person name="Tanegashima C"/>
            <person name="Kiyatake I"/>
            <person name="Matsumoto R"/>
            <person name="Murakumo K"/>
            <person name="Nishida K"/>
            <person name="Terakita A"/>
            <person name="Kuratani S"/>
            <person name="Sato K"/>
            <person name="Hyodo S Kuraku.S."/>
        </authorList>
    </citation>
    <scope>NUCLEOTIDE SEQUENCE [LARGE SCALE GENOMIC DNA]</scope>
</reference>
<feature type="compositionally biased region" description="Polar residues" evidence="4">
    <location>
        <begin position="288"/>
        <end position="306"/>
    </location>
</feature>
<feature type="compositionally biased region" description="Low complexity" evidence="4">
    <location>
        <begin position="232"/>
        <end position="250"/>
    </location>
</feature>
<accession>A0A401SSY9</accession>
<dbReference type="InterPro" id="IPR002110">
    <property type="entry name" value="Ankyrin_rpt"/>
</dbReference>
<gene>
    <name evidence="5" type="ORF">chiPu_0011985</name>
</gene>
<proteinExistence type="predicted"/>
<dbReference type="PANTHER" id="PTHR24166:SF30">
    <property type="entry name" value="ANKYRIN REPEAT DOMAIN-CONTAINING PROTEIN 63"/>
    <property type="match status" value="1"/>
</dbReference>
<feature type="repeat" description="ANK" evidence="3">
    <location>
        <begin position="80"/>
        <end position="112"/>
    </location>
</feature>
<dbReference type="PROSITE" id="PS50088">
    <property type="entry name" value="ANK_REPEAT"/>
    <property type="match status" value="2"/>
</dbReference>
<sequence length="547" mass="58437">MEAAREEQGGCALLNAISKGQVHLARFLLEAVDGSLLETRDQEARTPLMYSVLLPAPAARARFMRLLLERGARVDSSERTGRTALSLACELGLMDAVKLLVQSSADPELADHRGNTPLMYAAASGHRDVITFLLRAFKRLGLDIERPNRAGLSAGQLARLLGHRDCALALEAAARTGRERGHLPPDQPAGHSIGQSLGQSPGQSPGHSLGHYLGHSTGQSPGHSLGHYLGQPPGHSHSHSPGDSLGHSPGQYVGHSPGHYLGHSTGHSSGHPLGDSLDHLLAYSGDSLSQSLGPSSGHSLSQSPGHSRTPFPSGMDKAAPFSSGQDAMVSINEEEDQDEDEDPAREHLLSQTSRSRLCSLSLQHGSDPCTSLLPPLSSFSEICTLRTMTPYSPRPVKNETTTQRQWAAVWTKITPGGSASTERGSGPSQGRDSGGLTSYFQKRCSLPTSTLCPCPPEKQPAFGKGKDVPSTRSGTFTALGNRLLRRFTFPNFNQCSGQRGSTTLEVAHRMPRSETFPIRKDHPQISSKPSIDSISGVQCEFPILNKS</sequence>
<feature type="repeat" description="ANK" evidence="3">
    <location>
        <begin position="113"/>
        <end position="135"/>
    </location>
</feature>
<dbReference type="Proteomes" id="UP000287033">
    <property type="component" value="Unassembled WGS sequence"/>
</dbReference>
<feature type="compositionally biased region" description="Polar residues" evidence="4">
    <location>
        <begin position="417"/>
        <end position="437"/>
    </location>
</feature>
<dbReference type="AlphaFoldDB" id="A0A401SSY9"/>
<keyword evidence="6" id="KW-1185">Reference proteome</keyword>
<evidence type="ECO:0000313" key="5">
    <source>
        <dbReference type="EMBL" id="GCC33515.1"/>
    </source>
</evidence>
<dbReference type="EMBL" id="BEZZ01000524">
    <property type="protein sequence ID" value="GCC33515.1"/>
    <property type="molecule type" value="Genomic_DNA"/>
</dbReference>
<name>A0A401SSY9_CHIPU</name>
<comment type="caution">
    <text evidence="5">The sequence shown here is derived from an EMBL/GenBank/DDBJ whole genome shotgun (WGS) entry which is preliminary data.</text>
</comment>
<keyword evidence="1" id="KW-0677">Repeat</keyword>
<protein>
    <submittedName>
        <fullName evidence="5">Uncharacterized protein</fullName>
    </submittedName>
</protein>
<dbReference type="PANTHER" id="PTHR24166">
    <property type="entry name" value="ROLLING PEBBLES, ISOFORM B"/>
    <property type="match status" value="1"/>
</dbReference>
<keyword evidence="2 3" id="KW-0040">ANK repeat</keyword>